<proteinExistence type="predicted"/>
<protein>
    <submittedName>
        <fullName evidence="1">Uncharacterized protein</fullName>
    </submittedName>
</protein>
<dbReference type="AlphaFoldDB" id="A0A8S3VIQ7"/>
<dbReference type="Proteomes" id="UP000683360">
    <property type="component" value="Unassembled WGS sequence"/>
</dbReference>
<organism evidence="1 2">
    <name type="scientific">Mytilus edulis</name>
    <name type="common">Blue mussel</name>
    <dbReference type="NCBI Taxonomy" id="6550"/>
    <lineage>
        <taxon>Eukaryota</taxon>
        <taxon>Metazoa</taxon>
        <taxon>Spiralia</taxon>
        <taxon>Lophotrochozoa</taxon>
        <taxon>Mollusca</taxon>
        <taxon>Bivalvia</taxon>
        <taxon>Autobranchia</taxon>
        <taxon>Pteriomorphia</taxon>
        <taxon>Mytilida</taxon>
        <taxon>Mytiloidea</taxon>
        <taxon>Mytilidae</taxon>
        <taxon>Mytilinae</taxon>
        <taxon>Mytilus</taxon>
    </lineage>
</organism>
<comment type="caution">
    <text evidence="1">The sequence shown here is derived from an EMBL/GenBank/DDBJ whole genome shotgun (WGS) entry which is preliminary data.</text>
</comment>
<dbReference type="EMBL" id="CAJPWZ010003151">
    <property type="protein sequence ID" value="CAG2253467.1"/>
    <property type="molecule type" value="Genomic_DNA"/>
</dbReference>
<keyword evidence="2" id="KW-1185">Reference proteome</keyword>
<accession>A0A8S3VIQ7</accession>
<name>A0A8S3VIQ7_MYTED</name>
<gene>
    <name evidence="1" type="ORF">MEDL_65017</name>
</gene>
<evidence type="ECO:0000313" key="1">
    <source>
        <dbReference type="EMBL" id="CAG2253467.1"/>
    </source>
</evidence>
<reference evidence="1" key="1">
    <citation type="submission" date="2021-03" db="EMBL/GenBank/DDBJ databases">
        <authorList>
            <person name="Bekaert M."/>
        </authorList>
    </citation>
    <scope>NUCLEOTIDE SEQUENCE</scope>
</reference>
<sequence>MLTSLKLQFYVQQAVDTIETCRNESFYKADSARLEYVKYLEFKTEFQDAILTVCRYCNTEKEIVGKMKAIMLRPLDMTSLYRRQQKILDAVEEITDELIRKQVEDKVGVIEFKSSLPEEECRQFCGKYFEQKKDELISFHRQLEKDKPRWWGKRYFHRKSKGGPRQSTKT</sequence>
<evidence type="ECO:0000313" key="2">
    <source>
        <dbReference type="Proteomes" id="UP000683360"/>
    </source>
</evidence>